<comment type="caution">
    <text evidence="2">The sequence shown here is derived from an EMBL/GenBank/DDBJ whole genome shotgun (WGS) entry which is preliminary data.</text>
</comment>
<accession>A0A847RM73</accession>
<keyword evidence="1" id="KW-0472">Membrane</keyword>
<feature type="transmembrane region" description="Helical" evidence="1">
    <location>
        <begin position="21"/>
        <end position="43"/>
    </location>
</feature>
<feature type="transmembrane region" description="Helical" evidence="1">
    <location>
        <begin position="90"/>
        <end position="111"/>
    </location>
</feature>
<evidence type="ECO:0000313" key="3">
    <source>
        <dbReference type="Proteomes" id="UP000570474"/>
    </source>
</evidence>
<feature type="transmembrane region" description="Helical" evidence="1">
    <location>
        <begin position="63"/>
        <end position="83"/>
    </location>
</feature>
<gene>
    <name evidence="2" type="ORF">HGH92_27585</name>
</gene>
<dbReference type="EMBL" id="JABAIA010000003">
    <property type="protein sequence ID" value="NLR68099.1"/>
    <property type="molecule type" value="Genomic_DNA"/>
</dbReference>
<keyword evidence="1" id="KW-1133">Transmembrane helix</keyword>
<keyword evidence="1" id="KW-0812">Transmembrane</keyword>
<name>A0A847RM73_9BACT</name>
<sequence>MMNITTSYLTRAELWLYITTLVYFLMNGAQIFETLVFVPKWAAAPPDNFKLLLDGRGASLKNFWIVFHSLHEVTFILAIIFCWKIDFARNWLLVLFVIHFAVRVWTLAFFAPNIINFQQIAETQAVVKDLAARTARWQLLNYIRVAIFMAVSIGLVPLCVRLFNLRP</sequence>
<protein>
    <submittedName>
        <fullName evidence="2">Transposase</fullName>
    </submittedName>
</protein>
<evidence type="ECO:0000256" key="1">
    <source>
        <dbReference type="SAM" id="Phobius"/>
    </source>
</evidence>
<keyword evidence="3" id="KW-1185">Reference proteome</keyword>
<dbReference type="AlphaFoldDB" id="A0A847RM73"/>
<evidence type="ECO:0000313" key="2">
    <source>
        <dbReference type="EMBL" id="NLR68099.1"/>
    </source>
</evidence>
<proteinExistence type="predicted"/>
<dbReference type="RefSeq" id="WP_168874034.1">
    <property type="nucleotide sequence ID" value="NZ_JABAIA010000003.1"/>
</dbReference>
<organism evidence="2 3">
    <name type="scientific">Chitinophaga varians</name>
    <dbReference type="NCBI Taxonomy" id="2202339"/>
    <lineage>
        <taxon>Bacteria</taxon>
        <taxon>Pseudomonadati</taxon>
        <taxon>Bacteroidota</taxon>
        <taxon>Chitinophagia</taxon>
        <taxon>Chitinophagales</taxon>
        <taxon>Chitinophagaceae</taxon>
        <taxon>Chitinophaga</taxon>
    </lineage>
</organism>
<dbReference type="Proteomes" id="UP000570474">
    <property type="component" value="Unassembled WGS sequence"/>
</dbReference>
<reference evidence="2 3" key="1">
    <citation type="submission" date="2020-04" db="EMBL/GenBank/DDBJ databases">
        <authorList>
            <person name="Yin C."/>
        </authorList>
    </citation>
    <scope>NUCLEOTIDE SEQUENCE [LARGE SCALE GENOMIC DNA]</scope>
    <source>
        <strain evidence="2 3">Ae27</strain>
    </source>
</reference>
<feature type="transmembrane region" description="Helical" evidence="1">
    <location>
        <begin position="142"/>
        <end position="163"/>
    </location>
</feature>